<evidence type="ECO:0000313" key="1">
    <source>
        <dbReference type="EMBL" id="GFR73390.1"/>
    </source>
</evidence>
<protein>
    <submittedName>
        <fullName evidence="1">Uncharacterized protein</fullName>
    </submittedName>
</protein>
<keyword evidence="2" id="KW-1185">Reference proteome</keyword>
<dbReference type="AlphaFoldDB" id="A0AAV4FKY9"/>
<accession>A0AAV4FKY9</accession>
<name>A0AAV4FKY9_9GAST</name>
<comment type="caution">
    <text evidence="1">The sequence shown here is derived from an EMBL/GenBank/DDBJ whole genome shotgun (WGS) entry which is preliminary data.</text>
</comment>
<sequence length="101" mass="11076">MYVQVSHPLGLIRASSSVKTRRSLSAGRRPHAHTGFLGKTRGSDVEYIINYDLQGQRSLIPHLGRCRVPIAIKNDPLQDGIISHHPPTMTGVKDELKVIGG</sequence>
<dbReference type="Proteomes" id="UP000762676">
    <property type="component" value="Unassembled WGS sequence"/>
</dbReference>
<reference evidence="1 2" key="1">
    <citation type="journal article" date="2021" name="Elife">
        <title>Chloroplast acquisition without the gene transfer in kleptoplastic sea slugs, Plakobranchus ocellatus.</title>
        <authorList>
            <person name="Maeda T."/>
            <person name="Takahashi S."/>
            <person name="Yoshida T."/>
            <person name="Shimamura S."/>
            <person name="Takaki Y."/>
            <person name="Nagai Y."/>
            <person name="Toyoda A."/>
            <person name="Suzuki Y."/>
            <person name="Arimoto A."/>
            <person name="Ishii H."/>
            <person name="Satoh N."/>
            <person name="Nishiyama T."/>
            <person name="Hasebe M."/>
            <person name="Maruyama T."/>
            <person name="Minagawa J."/>
            <person name="Obokata J."/>
            <person name="Shigenobu S."/>
        </authorList>
    </citation>
    <scope>NUCLEOTIDE SEQUENCE [LARGE SCALE GENOMIC DNA]</scope>
</reference>
<evidence type="ECO:0000313" key="2">
    <source>
        <dbReference type="Proteomes" id="UP000762676"/>
    </source>
</evidence>
<proteinExistence type="predicted"/>
<gene>
    <name evidence="1" type="ORF">ElyMa_002136400</name>
</gene>
<dbReference type="EMBL" id="BMAT01004447">
    <property type="protein sequence ID" value="GFR73390.1"/>
    <property type="molecule type" value="Genomic_DNA"/>
</dbReference>
<organism evidence="1 2">
    <name type="scientific">Elysia marginata</name>
    <dbReference type="NCBI Taxonomy" id="1093978"/>
    <lineage>
        <taxon>Eukaryota</taxon>
        <taxon>Metazoa</taxon>
        <taxon>Spiralia</taxon>
        <taxon>Lophotrochozoa</taxon>
        <taxon>Mollusca</taxon>
        <taxon>Gastropoda</taxon>
        <taxon>Heterobranchia</taxon>
        <taxon>Euthyneura</taxon>
        <taxon>Panpulmonata</taxon>
        <taxon>Sacoglossa</taxon>
        <taxon>Placobranchoidea</taxon>
        <taxon>Plakobranchidae</taxon>
        <taxon>Elysia</taxon>
    </lineage>
</organism>